<sequence length="119" mass="13551">MSGLSDEEILATWESVTDFTEGWQEAIAELFSRLDDLRLGLTDALTKDKIDEIAKKLQKLRIEIDEIVESARDGEMSPEDLENAFRDAGEALSAIEAEVLELELEPDYEEDFDYGEEEF</sequence>
<organism evidence="1">
    <name type="scientific">candidate division WOR-3 bacterium</name>
    <dbReference type="NCBI Taxonomy" id="2052148"/>
    <lineage>
        <taxon>Bacteria</taxon>
        <taxon>Bacteria division WOR-3</taxon>
    </lineage>
</organism>
<protein>
    <submittedName>
        <fullName evidence="1">Uncharacterized protein</fullName>
    </submittedName>
</protein>
<evidence type="ECO:0000313" key="1">
    <source>
        <dbReference type="EMBL" id="HDM90560.1"/>
    </source>
</evidence>
<gene>
    <name evidence="1" type="ORF">ENG67_05070</name>
</gene>
<comment type="caution">
    <text evidence="1">The sequence shown here is derived from an EMBL/GenBank/DDBJ whole genome shotgun (WGS) entry which is preliminary data.</text>
</comment>
<dbReference type="EMBL" id="DRBW01000190">
    <property type="protein sequence ID" value="HDM90560.1"/>
    <property type="molecule type" value="Genomic_DNA"/>
</dbReference>
<proteinExistence type="predicted"/>
<reference evidence="1" key="1">
    <citation type="journal article" date="2020" name="mSystems">
        <title>Genome- and Community-Level Interaction Insights into Carbon Utilization and Element Cycling Functions of Hydrothermarchaeota in Hydrothermal Sediment.</title>
        <authorList>
            <person name="Zhou Z."/>
            <person name="Liu Y."/>
            <person name="Xu W."/>
            <person name="Pan J."/>
            <person name="Luo Z.H."/>
            <person name="Li M."/>
        </authorList>
    </citation>
    <scope>NUCLEOTIDE SEQUENCE [LARGE SCALE GENOMIC DNA]</scope>
    <source>
        <strain evidence="1">HyVt-237</strain>
    </source>
</reference>
<name>A0A7C1BG10_UNCW3</name>
<dbReference type="Proteomes" id="UP000885931">
    <property type="component" value="Unassembled WGS sequence"/>
</dbReference>
<accession>A0A7C1BG10</accession>
<dbReference type="AlphaFoldDB" id="A0A7C1BG10"/>